<protein>
    <submittedName>
        <fullName evidence="1">Uncharacterized protein</fullName>
    </submittedName>
</protein>
<dbReference type="AlphaFoldDB" id="A0AAQ3X855"/>
<reference evidence="1 2" key="1">
    <citation type="submission" date="2024-02" db="EMBL/GenBank/DDBJ databases">
        <title>High-quality chromosome-scale genome assembly of Pensacola bahiagrass (Paspalum notatum Flugge var. saurae).</title>
        <authorList>
            <person name="Vega J.M."/>
            <person name="Podio M."/>
            <person name="Orjuela J."/>
            <person name="Siena L.A."/>
            <person name="Pessino S.C."/>
            <person name="Combes M.C."/>
            <person name="Mariac C."/>
            <person name="Albertini E."/>
            <person name="Pupilli F."/>
            <person name="Ortiz J.P.A."/>
            <person name="Leblanc O."/>
        </authorList>
    </citation>
    <scope>NUCLEOTIDE SEQUENCE [LARGE SCALE GENOMIC DNA]</scope>
    <source>
        <strain evidence="1">R1</strain>
        <tissue evidence="1">Leaf</tissue>
    </source>
</reference>
<keyword evidence="2" id="KW-1185">Reference proteome</keyword>
<evidence type="ECO:0000313" key="1">
    <source>
        <dbReference type="EMBL" id="WVZ87192.1"/>
    </source>
</evidence>
<gene>
    <name evidence="1" type="ORF">U9M48_033872</name>
</gene>
<dbReference type="Proteomes" id="UP001341281">
    <property type="component" value="Chromosome 07"/>
</dbReference>
<organism evidence="1 2">
    <name type="scientific">Paspalum notatum var. saurae</name>
    <dbReference type="NCBI Taxonomy" id="547442"/>
    <lineage>
        <taxon>Eukaryota</taxon>
        <taxon>Viridiplantae</taxon>
        <taxon>Streptophyta</taxon>
        <taxon>Embryophyta</taxon>
        <taxon>Tracheophyta</taxon>
        <taxon>Spermatophyta</taxon>
        <taxon>Magnoliopsida</taxon>
        <taxon>Liliopsida</taxon>
        <taxon>Poales</taxon>
        <taxon>Poaceae</taxon>
        <taxon>PACMAD clade</taxon>
        <taxon>Panicoideae</taxon>
        <taxon>Andropogonodae</taxon>
        <taxon>Paspaleae</taxon>
        <taxon>Paspalinae</taxon>
        <taxon>Paspalum</taxon>
    </lineage>
</organism>
<dbReference type="EMBL" id="CP144751">
    <property type="protein sequence ID" value="WVZ87192.1"/>
    <property type="molecule type" value="Genomic_DNA"/>
</dbReference>
<proteinExistence type="predicted"/>
<evidence type="ECO:0000313" key="2">
    <source>
        <dbReference type="Proteomes" id="UP001341281"/>
    </source>
</evidence>
<name>A0AAQ3X855_PASNO</name>
<sequence>MWFPFLNKLTIKHCPHIIYLFYSLNKIITHWIVEIAGNGQLFHLRRCNLLKNWSWLICLLFRQLTVPFLKKLILIQLPNLECCTSLNGVQLSHNIEVLQIVKCCKLICFPVLQVHDCPRLTVSCPLPPSAELPHSVSVSIRGVSAPPAMKMHKDWSSFTIESEELRVLDETVVAFGNLASTRIYETRLFRDRQ</sequence>
<accession>A0AAQ3X855</accession>